<dbReference type="RefSeq" id="XP_021885621.1">
    <property type="nucleotide sequence ID" value="XM_022022845.1"/>
</dbReference>
<feature type="transmembrane region" description="Helical" evidence="1">
    <location>
        <begin position="158"/>
        <end position="180"/>
    </location>
</feature>
<organism evidence="2 3">
    <name type="scientific">Lobosporangium transversale</name>
    <dbReference type="NCBI Taxonomy" id="64571"/>
    <lineage>
        <taxon>Eukaryota</taxon>
        <taxon>Fungi</taxon>
        <taxon>Fungi incertae sedis</taxon>
        <taxon>Mucoromycota</taxon>
        <taxon>Mortierellomycotina</taxon>
        <taxon>Mortierellomycetes</taxon>
        <taxon>Mortierellales</taxon>
        <taxon>Mortierellaceae</taxon>
        <taxon>Lobosporangium</taxon>
    </lineage>
</organism>
<dbReference type="GeneID" id="33564689"/>
<feature type="transmembrane region" description="Helical" evidence="1">
    <location>
        <begin position="51"/>
        <end position="72"/>
    </location>
</feature>
<dbReference type="InParanoid" id="A0A1Y2H031"/>
<dbReference type="OrthoDB" id="165058at2759"/>
<dbReference type="Proteomes" id="UP000193648">
    <property type="component" value="Unassembled WGS sequence"/>
</dbReference>
<comment type="caution">
    <text evidence="2">The sequence shown here is derived from an EMBL/GenBank/DDBJ whole genome shotgun (WGS) entry which is preliminary data.</text>
</comment>
<keyword evidence="3" id="KW-1185">Reference proteome</keyword>
<sequence>MKNQPMNSRFHHSPASLFVLSTKSTGVIAAVSVGLAAAAHPYGARLSHGGLLLSVGALQCCWLGANMAISFFEAPVKFLAPTPARRTLIDVGRHVFSAFNKVEVALAAFDLLGWYLITQRGLINSSGSAFTTTTTSGSGTIRSSSFFTGLRQLSAHQWVFRFAPSLIVFVFESFGFLPVLRDVGARYIEGRPVETKRVHGIYVLLEVVKVATLAVSTLRVGKTLLKML</sequence>
<evidence type="ECO:0000313" key="3">
    <source>
        <dbReference type="Proteomes" id="UP000193648"/>
    </source>
</evidence>
<dbReference type="EMBL" id="MCFF01000003">
    <property type="protein sequence ID" value="ORZ27918.1"/>
    <property type="molecule type" value="Genomic_DNA"/>
</dbReference>
<dbReference type="AlphaFoldDB" id="A0A1Y2H031"/>
<accession>A0A1Y2H031</accession>
<gene>
    <name evidence="2" type="ORF">BCR41DRAFT_346242</name>
</gene>
<evidence type="ECO:0000256" key="1">
    <source>
        <dbReference type="SAM" id="Phobius"/>
    </source>
</evidence>
<name>A0A1Y2H031_9FUNG</name>
<evidence type="ECO:0000313" key="2">
    <source>
        <dbReference type="EMBL" id="ORZ27918.1"/>
    </source>
</evidence>
<keyword evidence="1" id="KW-1133">Transmembrane helix</keyword>
<protein>
    <submittedName>
        <fullName evidence="2">Uncharacterized protein</fullName>
    </submittedName>
</protein>
<keyword evidence="1" id="KW-0812">Transmembrane</keyword>
<reference evidence="2 3" key="1">
    <citation type="submission" date="2016-07" db="EMBL/GenBank/DDBJ databases">
        <title>Pervasive Adenine N6-methylation of Active Genes in Fungi.</title>
        <authorList>
            <consortium name="DOE Joint Genome Institute"/>
            <person name="Mondo S.J."/>
            <person name="Dannebaum R.O."/>
            <person name="Kuo R.C."/>
            <person name="Labutti K."/>
            <person name="Haridas S."/>
            <person name="Kuo A."/>
            <person name="Salamov A."/>
            <person name="Ahrendt S.R."/>
            <person name="Lipzen A."/>
            <person name="Sullivan W."/>
            <person name="Andreopoulos W.B."/>
            <person name="Clum A."/>
            <person name="Lindquist E."/>
            <person name="Daum C."/>
            <person name="Ramamoorthy G.K."/>
            <person name="Gryganskyi A."/>
            <person name="Culley D."/>
            <person name="Magnuson J.K."/>
            <person name="James T.Y."/>
            <person name="O'Malley M.A."/>
            <person name="Stajich J.E."/>
            <person name="Spatafora J.W."/>
            <person name="Visel A."/>
            <person name="Grigoriev I.V."/>
        </authorList>
    </citation>
    <scope>NUCLEOTIDE SEQUENCE [LARGE SCALE GENOMIC DNA]</scope>
    <source>
        <strain evidence="2 3">NRRL 3116</strain>
    </source>
</reference>
<feature type="transmembrane region" description="Helical" evidence="1">
    <location>
        <begin position="201"/>
        <end position="221"/>
    </location>
</feature>
<proteinExistence type="predicted"/>
<keyword evidence="1" id="KW-0472">Membrane</keyword>
<feature type="transmembrane region" description="Helical" evidence="1">
    <location>
        <begin position="15"/>
        <end position="39"/>
    </location>
</feature>